<keyword evidence="6 7" id="KW-0862">Zinc</keyword>
<protein>
    <recommendedName>
        <fullName evidence="7">Hydroxyacylglutathione hydrolase</fullName>
        <ecNumber evidence="7">3.1.2.6</ecNumber>
    </recommendedName>
    <alternativeName>
        <fullName evidence="7">Glyoxalase II</fullName>
        <shortName evidence="7">Glx II</shortName>
    </alternativeName>
</protein>
<dbReference type="InterPro" id="IPR001279">
    <property type="entry name" value="Metallo-B-lactamas"/>
</dbReference>
<accession>A0A1I0XI03</accession>
<evidence type="ECO:0000256" key="4">
    <source>
        <dbReference type="ARBA" id="ARBA00022723"/>
    </source>
</evidence>
<evidence type="ECO:0000256" key="7">
    <source>
        <dbReference type="HAMAP-Rule" id="MF_01374"/>
    </source>
</evidence>
<dbReference type="EMBL" id="FOJU01000003">
    <property type="protein sequence ID" value="SFA99583.1"/>
    <property type="molecule type" value="Genomic_DNA"/>
</dbReference>
<feature type="binding site" evidence="7">
    <location>
        <position position="61"/>
    </location>
    <ligand>
        <name>Zn(2+)</name>
        <dbReference type="ChEBI" id="CHEBI:29105"/>
        <label>2</label>
    </ligand>
</feature>
<keyword evidence="10" id="KW-1185">Reference proteome</keyword>
<evidence type="ECO:0000256" key="6">
    <source>
        <dbReference type="ARBA" id="ARBA00022833"/>
    </source>
</evidence>
<dbReference type="EC" id="3.1.2.6" evidence="7"/>
<comment type="cofactor">
    <cofactor evidence="7">
        <name>Zn(2+)</name>
        <dbReference type="ChEBI" id="CHEBI:29105"/>
    </cofactor>
    <text evidence="7">Binds 2 Zn(2+) ions per subunit.</text>
</comment>
<comment type="catalytic activity">
    <reaction evidence="1 7">
        <text>an S-(2-hydroxyacyl)glutathione + H2O = a 2-hydroxy carboxylate + glutathione + H(+)</text>
        <dbReference type="Rhea" id="RHEA:21864"/>
        <dbReference type="ChEBI" id="CHEBI:15377"/>
        <dbReference type="ChEBI" id="CHEBI:15378"/>
        <dbReference type="ChEBI" id="CHEBI:57925"/>
        <dbReference type="ChEBI" id="CHEBI:58896"/>
        <dbReference type="ChEBI" id="CHEBI:71261"/>
        <dbReference type="EC" id="3.1.2.6"/>
    </reaction>
</comment>
<dbReference type="InterPro" id="IPR036866">
    <property type="entry name" value="RibonucZ/Hydroxyglut_hydro"/>
</dbReference>
<comment type="similarity">
    <text evidence="3 7">Belongs to the metallo-beta-lactamase superfamily. Glyoxalase II family.</text>
</comment>
<dbReference type="CDD" id="cd07723">
    <property type="entry name" value="hydroxyacylglutathione_hydrolase_MBL-fold"/>
    <property type="match status" value="1"/>
</dbReference>
<sequence>MPLTIKTVPCLKDNYAYIAHDPETGTTAVIDVPDAAPIIAALEANGWAADLVLLTHHHDDHVQGLDALKDQYPSAKVIGAEADAHRLPTLDMQVAEGETIEIGSEKLDVIDVSGHTIGHIAFYAPGSSAAFTADSLMCFGCGRVFEGTMEQMWGSLRKLMALPEDTLIYSGHEYTEANAKFARTIEPNNSALISRIESVAMSRAEGRPTVPARLREELATNPFLRGHVPEVQAAAGMPGAEASAVFAKVRKMKDSF</sequence>
<evidence type="ECO:0000256" key="1">
    <source>
        <dbReference type="ARBA" id="ARBA00001623"/>
    </source>
</evidence>
<reference evidence="9 10" key="1">
    <citation type="submission" date="2016-10" db="EMBL/GenBank/DDBJ databases">
        <authorList>
            <person name="de Groot N.N."/>
        </authorList>
    </citation>
    <scope>NUCLEOTIDE SEQUENCE [LARGE SCALE GENOMIC DNA]</scope>
    <source>
        <strain evidence="9 10">DSM 29316</strain>
    </source>
</reference>
<feature type="binding site" evidence="7">
    <location>
        <position position="58"/>
    </location>
    <ligand>
        <name>Zn(2+)</name>
        <dbReference type="ChEBI" id="CHEBI:29105"/>
        <label>1</label>
    </ligand>
</feature>
<dbReference type="SUPFAM" id="SSF56281">
    <property type="entry name" value="Metallo-hydrolase/oxidoreductase"/>
    <property type="match status" value="1"/>
</dbReference>
<dbReference type="PIRSF" id="PIRSF005457">
    <property type="entry name" value="Glx"/>
    <property type="match status" value="1"/>
</dbReference>
<comment type="pathway">
    <text evidence="2 7">Secondary metabolite metabolism; methylglyoxal degradation; (R)-lactate from methylglyoxal: step 2/2.</text>
</comment>
<dbReference type="InterPro" id="IPR032282">
    <property type="entry name" value="HAGH_C"/>
</dbReference>
<feature type="binding site" evidence="7">
    <location>
        <position position="56"/>
    </location>
    <ligand>
        <name>Zn(2+)</name>
        <dbReference type="ChEBI" id="CHEBI:29105"/>
        <label>1</label>
    </ligand>
</feature>
<dbReference type="Pfam" id="PF16123">
    <property type="entry name" value="HAGH_C"/>
    <property type="match status" value="1"/>
</dbReference>
<proteinExistence type="inferred from homology"/>
<dbReference type="RefSeq" id="WP_092064483.1">
    <property type="nucleotide sequence ID" value="NZ_FOJU01000003.1"/>
</dbReference>
<comment type="function">
    <text evidence="7">Thiolesterase that catalyzes the hydrolysis of S-D-lactoyl-glutathione to form glutathione and D-lactic acid.</text>
</comment>
<dbReference type="InterPro" id="IPR035680">
    <property type="entry name" value="Clx_II_MBL"/>
</dbReference>
<organism evidence="9 10">
    <name type="scientific">Poseidonocella pacifica</name>
    <dbReference type="NCBI Taxonomy" id="871651"/>
    <lineage>
        <taxon>Bacteria</taxon>
        <taxon>Pseudomonadati</taxon>
        <taxon>Pseudomonadota</taxon>
        <taxon>Alphaproteobacteria</taxon>
        <taxon>Rhodobacterales</taxon>
        <taxon>Roseobacteraceae</taxon>
        <taxon>Poseidonocella</taxon>
    </lineage>
</organism>
<name>A0A1I0XI03_9RHOB</name>
<dbReference type="PANTHER" id="PTHR43705">
    <property type="entry name" value="HYDROXYACYLGLUTATHIONE HYDROLASE"/>
    <property type="match status" value="1"/>
</dbReference>
<evidence type="ECO:0000256" key="3">
    <source>
        <dbReference type="ARBA" id="ARBA00006759"/>
    </source>
</evidence>
<feature type="domain" description="Metallo-beta-lactamase" evidence="8">
    <location>
        <begin position="13"/>
        <end position="172"/>
    </location>
</feature>
<dbReference type="OrthoDB" id="9802248at2"/>
<dbReference type="GO" id="GO:0046872">
    <property type="term" value="F:metal ion binding"/>
    <property type="evidence" value="ECO:0007669"/>
    <property type="project" value="UniProtKB-KW"/>
</dbReference>
<dbReference type="Gene3D" id="3.60.15.10">
    <property type="entry name" value="Ribonuclease Z/Hydroxyacylglutathione hydrolase-like"/>
    <property type="match status" value="1"/>
</dbReference>
<dbReference type="Proteomes" id="UP000198796">
    <property type="component" value="Unassembled WGS sequence"/>
</dbReference>
<feature type="binding site" evidence="7">
    <location>
        <position position="115"/>
    </location>
    <ligand>
        <name>Zn(2+)</name>
        <dbReference type="ChEBI" id="CHEBI:29105"/>
        <label>1</label>
    </ligand>
</feature>
<dbReference type="SMART" id="SM00849">
    <property type="entry name" value="Lactamase_B"/>
    <property type="match status" value="1"/>
</dbReference>
<evidence type="ECO:0000256" key="5">
    <source>
        <dbReference type="ARBA" id="ARBA00022801"/>
    </source>
</evidence>
<dbReference type="InterPro" id="IPR050110">
    <property type="entry name" value="Glyoxalase_II_hydrolase"/>
</dbReference>
<keyword evidence="4 7" id="KW-0479">Metal-binding</keyword>
<dbReference type="STRING" id="871651.SAMN05421688_2203"/>
<comment type="subunit">
    <text evidence="7">Monomer.</text>
</comment>
<dbReference type="InterPro" id="IPR017782">
    <property type="entry name" value="Hydroxyacylglutathione_Hdrlase"/>
</dbReference>
<evidence type="ECO:0000259" key="8">
    <source>
        <dbReference type="SMART" id="SM00849"/>
    </source>
</evidence>
<evidence type="ECO:0000313" key="9">
    <source>
        <dbReference type="EMBL" id="SFA99583.1"/>
    </source>
</evidence>
<evidence type="ECO:0000313" key="10">
    <source>
        <dbReference type="Proteomes" id="UP000198796"/>
    </source>
</evidence>
<feature type="binding site" evidence="7">
    <location>
        <position position="134"/>
    </location>
    <ligand>
        <name>Zn(2+)</name>
        <dbReference type="ChEBI" id="CHEBI:29105"/>
        <label>1</label>
    </ligand>
</feature>
<gene>
    <name evidence="7" type="primary">gloB</name>
    <name evidence="9" type="ORF">SAMN05421688_2203</name>
</gene>
<dbReference type="UniPathway" id="UPA00619">
    <property type="reaction ID" value="UER00676"/>
</dbReference>
<dbReference type="GO" id="GO:0004416">
    <property type="term" value="F:hydroxyacylglutathione hydrolase activity"/>
    <property type="evidence" value="ECO:0007669"/>
    <property type="project" value="UniProtKB-UniRule"/>
</dbReference>
<keyword evidence="5 7" id="KW-0378">Hydrolase</keyword>
<dbReference type="AlphaFoldDB" id="A0A1I0XI03"/>
<dbReference type="NCBIfam" id="TIGR03413">
    <property type="entry name" value="GSH_gloB"/>
    <property type="match status" value="1"/>
</dbReference>
<dbReference type="HAMAP" id="MF_01374">
    <property type="entry name" value="Glyoxalase_2"/>
    <property type="match status" value="1"/>
</dbReference>
<evidence type="ECO:0000256" key="2">
    <source>
        <dbReference type="ARBA" id="ARBA00004963"/>
    </source>
</evidence>
<dbReference type="GO" id="GO:0019243">
    <property type="term" value="P:methylglyoxal catabolic process to D-lactate via S-lactoyl-glutathione"/>
    <property type="evidence" value="ECO:0007669"/>
    <property type="project" value="UniProtKB-UniRule"/>
</dbReference>
<dbReference type="Pfam" id="PF00753">
    <property type="entry name" value="Lactamase_B"/>
    <property type="match status" value="1"/>
</dbReference>
<feature type="binding site" evidence="7">
    <location>
        <position position="172"/>
    </location>
    <ligand>
        <name>Zn(2+)</name>
        <dbReference type="ChEBI" id="CHEBI:29105"/>
        <label>2</label>
    </ligand>
</feature>
<feature type="binding site" evidence="7">
    <location>
        <position position="134"/>
    </location>
    <ligand>
        <name>Zn(2+)</name>
        <dbReference type="ChEBI" id="CHEBI:29105"/>
        <label>2</label>
    </ligand>
</feature>
<feature type="binding site" evidence="7">
    <location>
        <position position="60"/>
    </location>
    <ligand>
        <name>Zn(2+)</name>
        <dbReference type="ChEBI" id="CHEBI:29105"/>
        <label>2</label>
    </ligand>
</feature>
<dbReference type="PANTHER" id="PTHR43705:SF1">
    <property type="entry name" value="HYDROXYACYLGLUTATHIONE HYDROLASE GLOB"/>
    <property type="match status" value="1"/>
</dbReference>